<dbReference type="Pfam" id="PF03221">
    <property type="entry name" value="HTH_Tnp_Tc5"/>
    <property type="match status" value="1"/>
</dbReference>
<feature type="compositionally biased region" description="Polar residues" evidence="2">
    <location>
        <begin position="1"/>
        <end position="11"/>
    </location>
</feature>
<protein>
    <recommendedName>
        <fullName evidence="3">HTH CENPB-type domain-containing protein</fullName>
    </recommendedName>
</protein>
<reference evidence="4" key="1">
    <citation type="submission" date="2022-10" db="EMBL/GenBank/DDBJ databases">
        <title>Puccinia triticina Genome sequencing and assembly.</title>
        <authorList>
            <person name="Li C."/>
        </authorList>
    </citation>
    <scope>NUCLEOTIDE SEQUENCE</scope>
    <source>
        <strain evidence="4">Pt15</strain>
    </source>
</reference>
<evidence type="ECO:0000259" key="3">
    <source>
        <dbReference type="PROSITE" id="PS51253"/>
    </source>
</evidence>
<feature type="region of interest" description="Disordered" evidence="2">
    <location>
        <begin position="565"/>
        <end position="590"/>
    </location>
</feature>
<dbReference type="GeneID" id="77810819"/>
<proteinExistence type="predicted"/>
<dbReference type="InterPro" id="IPR050863">
    <property type="entry name" value="CenT-Element_Derived"/>
</dbReference>
<keyword evidence="5" id="KW-1185">Reference proteome</keyword>
<feature type="compositionally biased region" description="Low complexity" evidence="2">
    <location>
        <begin position="71"/>
        <end position="92"/>
    </location>
</feature>
<keyword evidence="1" id="KW-0238">DNA-binding</keyword>
<feature type="domain" description="HTH CENPB-type" evidence="3">
    <location>
        <begin position="183"/>
        <end position="257"/>
    </location>
</feature>
<dbReference type="PANTHER" id="PTHR19303:SF73">
    <property type="entry name" value="PROTEIN PDC2"/>
    <property type="match status" value="1"/>
</dbReference>
<dbReference type="InterPro" id="IPR004875">
    <property type="entry name" value="DDE_SF_endonuclease_dom"/>
</dbReference>
<evidence type="ECO:0000313" key="4">
    <source>
        <dbReference type="EMBL" id="WAQ85396.1"/>
    </source>
</evidence>
<dbReference type="EMBL" id="CP110426">
    <property type="protein sequence ID" value="WAQ85396.1"/>
    <property type="molecule type" value="Genomic_DNA"/>
</dbReference>
<dbReference type="InterPro" id="IPR006600">
    <property type="entry name" value="HTH_CenpB_DNA-bd_dom"/>
</dbReference>
<feature type="compositionally biased region" description="Polar residues" evidence="2">
    <location>
        <begin position="731"/>
        <end position="764"/>
    </location>
</feature>
<evidence type="ECO:0000256" key="1">
    <source>
        <dbReference type="ARBA" id="ARBA00023125"/>
    </source>
</evidence>
<organism evidence="4 5">
    <name type="scientific">Puccinia triticina</name>
    <dbReference type="NCBI Taxonomy" id="208348"/>
    <lineage>
        <taxon>Eukaryota</taxon>
        <taxon>Fungi</taxon>
        <taxon>Dikarya</taxon>
        <taxon>Basidiomycota</taxon>
        <taxon>Pucciniomycotina</taxon>
        <taxon>Pucciniomycetes</taxon>
        <taxon>Pucciniales</taxon>
        <taxon>Pucciniaceae</taxon>
        <taxon>Puccinia</taxon>
    </lineage>
</organism>
<dbReference type="Pfam" id="PF03184">
    <property type="entry name" value="DDE_1"/>
    <property type="match status" value="1"/>
</dbReference>
<dbReference type="SUPFAM" id="SSF46689">
    <property type="entry name" value="Homeodomain-like"/>
    <property type="match status" value="1"/>
</dbReference>
<feature type="compositionally biased region" description="Polar residues" evidence="2">
    <location>
        <begin position="784"/>
        <end position="795"/>
    </location>
</feature>
<feature type="compositionally biased region" description="Low complexity" evidence="2">
    <location>
        <begin position="771"/>
        <end position="783"/>
    </location>
</feature>
<sequence length="808" mass="89910">MSASISASPKRNSTTTNTTPPSTPTPTSGNPGYHTNNSFAIQSSSQSIQNHSPATQPLASSHQPPPPSAPSNPASSSVTNGSAAANTSAAANPNPPAPSTSAERGSNPANCSNVCQVKRKFNATLEQKIFILDWHHANGKKQTKTAAYFTALKGWPTITQPLISNWLKDEEKIRANLKLATPDTKRLRIVRHPEVEKALSVWCNQSIAENFQLGCDLIKIKALEFAIGFGLDQAEFSKSSTCWIDRFLDRQGARTIKSHKAETFTQAGIEVERQRIKGAIAYYAPQDVWTLDETSLYYTMPPDRSVPSDRWRSDQRLLTFGLCVNSNGSQRRPPWIIGKNFNHKSFKLKSTDSLGFDYSANPKASLTAEVFIKWMTTWQKELNKQNRKILLIIDNNPGHIVEADLYPNIRVEFFSSNISTLLQPLDQGIVRVWKAHYRRLFLERAISLYEAKSPNIYQIDLIQAMQLATTAWTSFVPSESIANCWRHPLLTQDSPSGFNSFVAAHHRDKGVAQAESDLSKVIDTLVELGLLNTNNRIAIEEYTDPPFERVTTMQKYTDPEIISFVRNEDSSRDEDEMPEEAKDEKPSIPVPANLAPINGHNRSQAAQNRAPQQINHPNPNLIDGPHHPMFNHHLQHYPHPSHPNLMLHHNHTMHPHNPAHMNAGAMPYIPNSQAGLQKTNDDPIARNGEVWSIPQVLEALEEIGRFSMHRREPEWKELHQQAITPRPKPNQGLNTSRPQSAHSSCATGQSTNGPSNLNAHSTPSRPDHLSSHSLASSLTPSQSNNNTPHTHSQLSIDAITHPVDVNSN</sequence>
<dbReference type="Proteomes" id="UP001164743">
    <property type="component" value="Chromosome 6A"/>
</dbReference>
<dbReference type="RefSeq" id="XP_053020951.1">
    <property type="nucleotide sequence ID" value="XM_053169935.1"/>
</dbReference>
<evidence type="ECO:0000256" key="2">
    <source>
        <dbReference type="SAM" id="MobiDB-lite"/>
    </source>
</evidence>
<dbReference type="PANTHER" id="PTHR19303">
    <property type="entry name" value="TRANSPOSON"/>
    <property type="match status" value="1"/>
</dbReference>
<dbReference type="InterPro" id="IPR009057">
    <property type="entry name" value="Homeodomain-like_sf"/>
</dbReference>
<feature type="region of interest" description="Disordered" evidence="2">
    <location>
        <begin position="722"/>
        <end position="808"/>
    </location>
</feature>
<dbReference type="PROSITE" id="PS51253">
    <property type="entry name" value="HTH_CENPB"/>
    <property type="match status" value="1"/>
</dbReference>
<evidence type="ECO:0000313" key="5">
    <source>
        <dbReference type="Proteomes" id="UP001164743"/>
    </source>
</evidence>
<feature type="compositionally biased region" description="Low complexity" evidence="2">
    <location>
        <begin position="12"/>
        <end position="32"/>
    </location>
</feature>
<accession>A0ABY7CJI4</accession>
<dbReference type="Gene3D" id="1.10.10.60">
    <property type="entry name" value="Homeodomain-like"/>
    <property type="match status" value="1"/>
</dbReference>
<name>A0ABY7CJI4_9BASI</name>
<feature type="region of interest" description="Disordered" evidence="2">
    <location>
        <begin position="1"/>
        <end position="109"/>
    </location>
</feature>
<gene>
    <name evidence="4" type="ORF">PtA15_6A24</name>
</gene>